<evidence type="ECO:0000256" key="4">
    <source>
        <dbReference type="ARBA" id="ARBA00022989"/>
    </source>
</evidence>
<dbReference type="Gramene" id="Manes.06G065100.1.v8.1">
    <property type="protein sequence ID" value="Manes.06G065100.1.v8.1.CDS"/>
    <property type="gene ID" value="Manes.06G065100.v8.1"/>
</dbReference>
<feature type="region of interest" description="Disordered" evidence="7">
    <location>
        <begin position="1"/>
        <end position="23"/>
    </location>
</feature>
<dbReference type="InterPro" id="IPR003388">
    <property type="entry name" value="Reticulon"/>
</dbReference>
<comment type="subcellular location">
    <subcellularLocation>
        <location evidence="1 6">Endoplasmic reticulum membrane</location>
        <topology evidence="1 6">Multi-pass membrane protein</topology>
    </subcellularLocation>
</comment>
<evidence type="ECO:0000259" key="8">
    <source>
        <dbReference type="PROSITE" id="PS50845"/>
    </source>
</evidence>
<evidence type="ECO:0000256" key="6">
    <source>
        <dbReference type="RuleBase" id="RU363132"/>
    </source>
</evidence>
<keyword evidence="4 6" id="KW-1133">Transmembrane helix</keyword>
<comment type="caution">
    <text evidence="9">The sequence shown here is derived from an EMBL/GenBank/DDBJ whole genome shotgun (WGS) entry which is preliminary data.</text>
</comment>
<dbReference type="GO" id="GO:0005789">
    <property type="term" value="C:endoplasmic reticulum membrane"/>
    <property type="evidence" value="ECO:0007669"/>
    <property type="project" value="UniProtKB-SubCell"/>
</dbReference>
<keyword evidence="3 6" id="KW-0256">Endoplasmic reticulum</keyword>
<name>A0A2C9VPT1_MANES</name>
<dbReference type="Pfam" id="PF02453">
    <property type="entry name" value="Reticulon"/>
    <property type="match status" value="1"/>
</dbReference>
<sequence length="224" mass="25733">MPRWGIYDSDSDSDDDQPAPPPSRKLFGHRRSLHAVLGRGRVADILLWKNKYLSAGILIGFTVVWFLIEVVEYHVVTLLCHLLMLFMAILFIWSNAAGFIKRNPPDIDDIELAETTLRFLFQQINQFLSKLYYISSGKDPKTFFVTIACLWILSAFGSLCSTLTLLYIVFLCLATLPALYERHEEKVDHYAGRSSQEMKNLFENFNKRVLDKIPRGPTKDKKLA</sequence>
<evidence type="ECO:0000313" key="10">
    <source>
        <dbReference type="Proteomes" id="UP000091857"/>
    </source>
</evidence>
<dbReference type="PANTHER" id="PTHR10994">
    <property type="entry name" value="RETICULON"/>
    <property type="match status" value="1"/>
</dbReference>
<dbReference type="PANTHER" id="PTHR10994:SF157">
    <property type="entry name" value="RETICULON-LIKE PROTEIN B14"/>
    <property type="match status" value="1"/>
</dbReference>
<dbReference type="OMA" id="MHPNFPS"/>
<evidence type="ECO:0000313" key="9">
    <source>
        <dbReference type="EMBL" id="OAY47259.1"/>
    </source>
</evidence>
<reference evidence="10" key="1">
    <citation type="journal article" date="2016" name="Nat. Biotechnol.">
        <title>Sequencing wild and cultivated cassava and related species reveals extensive interspecific hybridization and genetic diversity.</title>
        <authorList>
            <person name="Bredeson J.V."/>
            <person name="Lyons J.B."/>
            <person name="Prochnik S.E."/>
            <person name="Wu G.A."/>
            <person name="Ha C.M."/>
            <person name="Edsinger-Gonzales E."/>
            <person name="Grimwood J."/>
            <person name="Schmutz J."/>
            <person name="Rabbi I.Y."/>
            <person name="Egesi C."/>
            <person name="Nauluvula P."/>
            <person name="Lebot V."/>
            <person name="Ndunguru J."/>
            <person name="Mkamilo G."/>
            <person name="Bart R.S."/>
            <person name="Setter T.L."/>
            <person name="Gleadow R.M."/>
            <person name="Kulakow P."/>
            <person name="Ferguson M.E."/>
            <person name="Rounsley S."/>
            <person name="Rokhsar D.S."/>
        </authorList>
    </citation>
    <scope>NUCLEOTIDE SEQUENCE [LARGE SCALE GENOMIC DNA]</scope>
    <source>
        <strain evidence="10">cv. AM560-2</strain>
    </source>
</reference>
<evidence type="ECO:0000256" key="2">
    <source>
        <dbReference type="ARBA" id="ARBA00022692"/>
    </source>
</evidence>
<feature type="domain" description="Reticulon" evidence="8">
    <location>
        <begin position="42"/>
        <end position="224"/>
    </location>
</feature>
<dbReference type="OrthoDB" id="567788at2759"/>
<accession>A0A2C9VPT1</accession>
<organism evidence="9 10">
    <name type="scientific">Manihot esculenta</name>
    <name type="common">Cassava</name>
    <name type="synonym">Jatropha manihot</name>
    <dbReference type="NCBI Taxonomy" id="3983"/>
    <lineage>
        <taxon>Eukaryota</taxon>
        <taxon>Viridiplantae</taxon>
        <taxon>Streptophyta</taxon>
        <taxon>Embryophyta</taxon>
        <taxon>Tracheophyta</taxon>
        <taxon>Spermatophyta</taxon>
        <taxon>Magnoliopsida</taxon>
        <taxon>eudicotyledons</taxon>
        <taxon>Gunneridae</taxon>
        <taxon>Pentapetalae</taxon>
        <taxon>rosids</taxon>
        <taxon>fabids</taxon>
        <taxon>Malpighiales</taxon>
        <taxon>Euphorbiaceae</taxon>
        <taxon>Crotonoideae</taxon>
        <taxon>Manihoteae</taxon>
        <taxon>Manihot</taxon>
    </lineage>
</organism>
<keyword evidence="5 6" id="KW-0472">Membrane</keyword>
<keyword evidence="10" id="KW-1185">Reference proteome</keyword>
<dbReference type="Proteomes" id="UP000091857">
    <property type="component" value="Chromosome 6"/>
</dbReference>
<protein>
    <recommendedName>
        <fullName evidence="6">Reticulon-like protein</fullName>
    </recommendedName>
</protein>
<feature type="transmembrane region" description="Helical" evidence="6">
    <location>
        <begin position="52"/>
        <end position="68"/>
    </location>
</feature>
<dbReference type="PROSITE" id="PS50845">
    <property type="entry name" value="RETICULON"/>
    <property type="match status" value="1"/>
</dbReference>
<evidence type="ECO:0000256" key="7">
    <source>
        <dbReference type="SAM" id="MobiDB-lite"/>
    </source>
</evidence>
<keyword evidence="2 6" id="KW-0812">Transmembrane</keyword>
<dbReference type="InterPro" id="IPR045064">
    <property type="entry name" value="Reticulon-like"/>
</dbReference>
<dbReference type="AlphaFoldDB" id="A0A2C9VPT1"/>
<proteinExistence type="predicted"/>
<evidence type="ECO:0000256" key="1">
    <source>
        <dbReference type="ARBA" id="ARBA00004477"/>
    </source>
</evidence>
<feature type="transmembrane region" description="Helical" evidence="6">
    <location>
        <begin position="143"/>
        <end position="176"/>
    </location>
</feature>
<feature type="transmembrane region" description="Helical" evidence="6">
    <location>
        <begin position="75"/>
        <end position="94"/>
    </location>
</feature>
<dbReference type="EMBL" id="CM004392">
    <property type="protein sequence ID" value="OAY47259.1"/>
    <property type="molecule type" value="Genomic_DNA"/>
</dbReference>
<gene>
    <name evidence="9" type="ORF">MANES_06G065100v8</name>
</gene>
<dbReference type="GO" id="GO:0009617">
    <property type="term" value="P:response to bacterium"/>
    <property type="evidence" value="ECO:0007669"/>
    <property type="project" value="InterPro"/>
</dbReference>
<evidence type="ECO:0000256" key="5">
    <source>
        <dbReference type="ARBA" id="ARBA00023136"/>
    </source>
</evidence>
<evidence type="ECO:0000256" key="3">
    <source>
        <dbReference type="ARBA" id="ARBA00022824"/>
    </source>
</evidence>